<accession>A0A937W6C3</accession>
<dbReference type="PANTHER" id="PTHR21666">
    <property type="entry name" value="PEPTIDASE-RELATED"/>
    <property type="match status" value="1"/>
</dbReference>
<organism evidence="2 3">
    <name type="scientific">Tectimicrobiota bacterium</name>
    <dbReference type="NCBI Taxonomy" id="2528274"/>
    <lineage>
        <taxon>Bacteria</taxon>
        <taxon>Pseudomonadati</taxon>
        <taxon>Nitrospinota/Tectimicrobiota group</taxon>
        <taxon>Candidatus Tectimicrobiota</taxon>
    </lineage>
</organism>
<evidence type="ECO:0000259" key="1">
    <source>
        <dbReference type="Pfam" id="PF01551"/>
    </source>
</evidence>
<name>A0A937W6C3_UNCTE</name>
<dbReference type="Pfam" id="PF01551">
    <property type="entry name" value="Peptidase_M23"/>
    <property type="match status" value="1"/>
</dbReference>
<feature type="domain" description="M23ase beta-sheet core" evidence="1">
    <location>
        <begin position="94"/>
        <end position="194"/>
    </location>
</feature>
<protein>
    <submittedName>
        <fullName evidence="2">M23 family metallopeptidase</fullName>
    </submittedName>
</protein>
<dbReference type="SUPFAM" id="SSF51261">
    <property type="entry name" value="Duplicated hybrid motif"/>
    <property type="match status" value="1"/>
</dbReference>
<gene>
    <name evidence="2" type="ORF">FJZ47_19295</name>
</gene>
<dbReference type="CDD" id="cd12797">
    <property type="entry name" value="M23_peptidase"/>
    <property type="match status" value="1"/>
</dbReference>
<evidence type="ECO:0000313" key="2">
    <source>
        <dbReference type="EMBL" id="MBM3225922.1"/>
    </source>
</evidence>
<evidence type="ECO:0000313" key="3">
    <source>
        <dbReference type="Proteomes" id="UP000712673"/>
    </source>
</evidence>
<proteinExistence type="predicted"/>
<dbReference type="EMBL" id="VGLS01000727">
    <property type="protein sequence ID" value="MBM3225922.1"/>
    <property type="molecule type" value="Genomic_DNA"/>
</dbReference>
<sequence length="255" mass="27556">MAARRRTALPHALVYVVVCWLCVGLAGCNASEESSSGTTVVQPTAPVAFLQQPFRGFFLNSAPFDHDLPLSLQGDGNNEMLTWWGGRIRGIWSGHHGHDWLLPEGTPVLAAAAGTVIYADFEPPFLCGERGMVSALVVRLRHRAPSGETFDTQYLHLSRLDVTLDEQVQAGQQLGLSGMTGCTGGPHLHFDVIRLAQTNNGQPAYIDPFGWQGSGADPWAQHPDGAPSVWLWKTGQEPDAGKLMDLVWGPGTLIP</sequence>
<reference evidence="2" key="1">
    <citation type="submission" date="2019-03" db="EMBL/GenBank/DDBJ databases">
        <title>Lake Tanganyika Metagenome-Assembled Genomes (MAGs).</title>
        <authorList>
            <person name="Tran P."/>
        </authorList>
    </citation>
    <scope>NUCLEOTIDE SEQUENCE</scope>
    <source>
        <strain evidence="2">K_DeepCast_65m_m2_066</strain>
    </source>
</reference>
<dbReference type="InterPro" id="IPR050570">
    <property type="entry name" value="Cell_wall_metabolism_enzyme"/>
</dbReference>
<dbReference type="PANTHER" id="PTHR21666:SF270">
    <property type="entry name" value="MUREIN HYDROLASE ACTIVATOR ENVC"/>
    <property type="match status" value="1"/>
</dbReference>
<dbReference type="InterPro" id="IPR016047">
    <property type="entry name" value="M23ase_b-sheet_dom"/>
</dbReference>
<dbReference type="Proteomes" id="UP000712673">
    <property type="component" value="Unassembled WGS sequence"/>
</dbReference>
<dbReference type="PROSITE" id="PS51257">
    <property type="entry name" value="PROKAR_LIPOPROTEIN"/>
    <property type="match status" value="1"/>
</dbReference>
<comment type="caution">
    <text evidence="2">The sequence shown here is derived from an EMBL/GenBank/DDBJ whole genome shotgun (WGS) entry which is preliminary data.</text>
</comment>
<dbReference type="AlphaFoldDB" id="A0A937W6C3"/>
<dbReference type="InterPro" id="IPR011055">
    <property type="entry name" value="Dup_hybrid_motif"/>
</dbReference>
<dbReference type="GO" id="GO:0004222">
    <property type="term" value="F:metalloendopeptidase activity"/>
    <property type="evidence" value="ECO:0007669"/>
    <property type="project" value="TreeGrafter"/>
</dbReference>
<dbReference type="Gene3D" id="2.70.70.10">
    <property type="entry name" value="Glucose Permease (Domain IIA)"/>
    <property type="match status" value="1"/>
</dbReference>